<sequence>MPSSSSFFIKAATVLSTLSTTSATVYKLQDTYKGDSFLDGFTFFNKPDPTNGFVNYVSKSAAQQQHLVKQKDGDQYIGVDYESHLTAPAGPGRNSVRIETVKKYNHGLFIVDLKHMPGSICGTWPAFWTYNTEVTWPIRGEVDIIEGVNENTANKMVLHTDTKCSVDGLGQSGAQSLYNCALDSPSGPSGCDVNAQQPNSYGTGFNNNQGGVYAMEWTSSAIKMWFFPRNSIPTSITKDAPDVAEFGIPTANFQGACNLDERVINQQFVFDTTFCGDWGGNVYSQSSCPQYPGLNSMDSCKKYVAENPSAFKEAYWQISYFKSY</sequence>
<dbReference type="Proteomes" id="UP000244855">
    <property type="component" value="Unassembled WGS sequence"/>
</dbReference>
<dbReference type="EMBL" id="KZ805313">
    <property type="protein sequence ID" value="PVI05569.1"/>
    <property type="molecule type" value="Genomic_DNA"/>
</dbReference>
<reference evidence="8 9" key="1">
    <citation type="journal article" date="2018" name="Sci. Rep.">
        <title>Comparative genomics provides insights into the lifestyle and reveals functional heterogeneity of dark septate endophytic fungi.</title>
        <authorList>
            <person name="Knapp D.G."/>
            <person name="Nemeth J.B."/>
            <person name="Barry K."/>
            <person name="Hainaut M."/>
            <person name="Henrissat B."/>
            <person name="Johnson J."/>
            <person name="Kuo A."/>
            <person name="Lim J.H.P."/>
            <person name="Lipzen A."/>
            <person name="Nolan M."/>
            <person name="Ohm R.A."/>
            <person name="Tamas L."/>
            <person name="Grigoriev I.V."/>
            <person name="Spatafora J.W."/>
            <person name="Nagy L.G."/>
            <person name="Kovacs G.M."/>
        </authorList>
    </citation>
    <scope>NUCLEOTIDE SEQUENCE [LARGE SCALE GENOMIC DNA]</scope>
    <source>
        <strain evidence="8 9">DSE2036</strain>
    </source>
</reference>
<dbReference type="GO" id="GO:0052861">
    <property type="term" value="F:endo-1,3(4)-beta-glucanase activity"/>
    <property type="evidence" value="ECO:0007669"/>
    <property type="project" value="UniProtKB-EC"/>
</dbReference>
<evidence type="ECO:0000313" key="9">
    <source>
        <dbReference type="Proteomes" id="UP000244855"/>
    </source>
</evidence>
<keyword evidence="4 8" id="KW-0378">Hydrolase</keyword>
<comment type="catalytic activity">
    <reaction evidence="1">
        <text>Endohydrolysis of (1-&gt;3)- or (1-&gt;4)-linkages in beta-D-glucans when the glucose residue whose reducing group is involved in the linkage to be hydrolyzed is itself substituted at C-3.</text>
        <dbReference type="EC" id="3.2.1.6"/>
    </reaction>
</comment>
<dbReference type="STRING" id="97972.A0A2V1E646"/>
<dbReference type="SUPFAM" id="SSF49899">
    <property type="entry name" value="Concanavalin A-like lectins/glucanases"/>
    <property type="match status" value="1"/>
</dbReference>
<keyword evidence="6" id="KW-0732">Signal</keyword>
<dbReference type="AlphaFoldDB" id="A0A2V1E646"/>
<dbReference type="GO" id="GO:0009251">
    <property type="term" value="P:glucan catabolic process"/>
    <property type="evidence" value="ECO:0007669"/>
    <property type="project" value="TreeGrafter"/>
</dbReference>
<evidence type="ECO:0000259" key="7">
    <source>
        <dbReference type="PROSITE" id="PS51762"/>
    </source>
</evidence>
<feature type="chain" id="PRO_5016086090" description="endo-1,3(4)-beta-glucanase" evidence="6">
    <location>
        <begin position="24"/>
        <end position="324"/>
    </location>
</feature>
<dbReference type="CDD" id="cd02181">
    <property type="entry name" value="GH16_fungal_Lam16A_glucanase"/>
    <property type="match status" value="1"/>
</dbReference>
<organism evidence="8 9">
    <name type="scientific">Periconia macrospinosa</name>
    <dbReference type="NCBI Taxonomy" id="97972"/>
    <lineage>
        <taxon>Eukaryota</taxon>
        <taxon>Fungi</taxon>
        <taxon>Dikarya</taxon>
        <taxon>Ascomycota</taxon>
        <taxon>Pezizomycotina</taxon>
        <taxon>Dothideomycetes</taxon>
        <taxon>Pleosporomycetidae</taxon>
        <taxon>Pleosporales</taxon>
        <taxon>Massarineae</taxon>
        <taxon>Periconiaceae</taxon>
        <taxon>Periconia</taxon>
    </lineage>
</organism>
<feature type="domain" description="GH16" evidence="7">
    <location>
        <begin position="30"/>
        <end position="287"/>
    </location>
</feature>
<dbReference type="PANTHER" id="PTHR10963:SF24">
    <property type="entry name" value="GLYCOSIDASE C21B10.07-RELATED"/>
    <property type="match status" value="1"/>
</dbReference>
<feature type="non-terminal residue" evidence="8">
    <location>
        <position position="324"/>
    </location>
</feature>
<dbReference type="Gene3D" id="2.60.120.200">
    <property type="match status" value="1"/>
</dbReference>
<evidence type="ECO:0000256" key="5">
    <source>
        <dbReference type="ARBA" id="ARBA00023295"/>
    </source>
</evidence>
<evidence type="ECO:0000256" key="4">
    <source>
        <dbReference type="ARBA" id="ARBA00022801"/>
    </source>
</evidence>
<dbReference type="PROSITE" id="PS51762">
    <property type="entry name" value="GH16_2"/>
    <property type="match status" value="1"/>
</dbReference>
<dbReference type="Pfam" id="PF26113">
    <property type="entry name" value="GH16_XgeA"/>
    <property type="match status" value="1"/>
</dbReference>
<accession>A0A2V1E646</accession>
<evidence type="ECO:0000256" key="1">
    <source>
        <dbReference type="ARBA" id="ARBA00000124"/>
    </source>
</evidence>
<gene>
    <name evidence="8" type="ORF">DM02DRAFT_685347</name>
</gene>
<dbReference type="OrthoDB" id="192832at2759"/>
<keyword evidence="9" id="KW-1185">Reference proteome</keyword>
<dbReference type="InterPro" id="IPR050546">
    <property type="entry name" value="Glycosyl_Hydrlase_16"/>
</dbReference>
<name>A0A2V1E646_9PLEO</name>
<feature type="signal peptide" evidence="6">
    <location>
        <begin position="1"/>
        <end position="23"/>
    </location>
</feature>
<proteinExistence type="inferred from homology"/>
<evidence type="ECO:0000256" key="6">
    <source>
        <dbReference type="SAM" id="SignalP"/>
    </source>
</evidence>
<dbReference type="FunFam" id="2.60.120.200:FF:000114">
    <property type="entry name" value="Probable endo-1,3(4)-beta-glucanase NFIA_089530"/>
    <property type="match status" value="1"/>
</dbReference>
<evidence type="ECO:0000256" key="3">
    <source>
        <dbReference type="ARBA" id="ARBA00012599"/>
    </source>
</evidence>
<dbReference type="EC" id="3.2.1.6" evidence="3"/>
<evidence type="ECO:0000313" key="8">
    <source>
        <dbReference type="EMBL" id="PVI05569.1"/>
    </source>
</evidence>
<comment type="similarity">
    <text evidence="2">Belongs to the glycosyl hydrolase 16 family.</text>
</comment>
<dbReference type="InterPro" id="IPR013320">
    <property type="entry name" value="ConA-like_dom_sf"/>
</dbReference>
<keyword evidence="5" id="KW-0326">Glycosidase</keyword>
<dbReference type="InterPro" id="IPR000757">
    <property type="entry name" value="Beta-glucanase-like"/>
</dbReference>
<evidence type="ECO:0000256" key="2">
    <source>
        <dbReference type="ARBA" id="ARBA00006865"/>
    </source>
</evidence>
<dbReference type="PANTHER" id="PTHR10963">
    <property type="entry name" value="GLYCOSYL HYDROLASE-RELATED"/>
    <property type="match status" value="1"/>
</dbReference>
<protein>
    <recommendedName>
        <fullName evidence="3">endo-1,3(4)-beta-glucanase</fullName>
        <ecNumber evidence="3">3.2.1.6</ecNumber>
    </recommendedName>
</protein>